<proteinExistence type="inferred from homology"/>
<accession>A0A4Q1B7K1</accession>
<dbReference type="Proteomes" id="UP000289718">
    <property type="component" value="Unassembled WGS sequence"/>
</dbReference>
<dbReference type="SUPFAM" id="SSF116734">
    <property type="entry name" value="DNA methylase specificity domain"/>
    <property type="match status" value="2"/>
</dbReference>
<gene>
    <name evidence="5" type="ORF">CP965_03800</name>
</gene>
<dbReference type="EMBL" id="NXIE01000001">
    <property type="protein sequence ID" value="RXK14579.1"/>
    <property type="molecule type" value="Genomic_DNA"/>
</dbReference>
<dbReference type="GO" id="GO:0003677">
    <property type="term" value="F:DNA binding"/>
    <property type="evidence" value="ECO:0007669"/>
    <property type="project" value="UniProtKB-KW"/>
</dbReference>
<dbReference type="OrthoDB" id="512700at2"/>
<dbReference type="Gene3D" id="1.10.287.1120">
    <property type="entry name" value="Bipartite methylase S protein"/>
    <property type="match status" value="1"/>
</dbReference>
<dbReference type="PANTHER" id="PTHR30408">
    <property type="entry name" value="TYPE-1 RESTRICTION ENZYME ECOKI SPECIFICITY PROTEIN"/>
    <property type="match status" value="1"/>
</dbReference>
<evidence type="ECO:0000313" key="6">
    <source>
        <dbReference type="Proteomes" id="UP000289718"/>
    </source>
</evidence>
<dbReference type="InterPro" id="IPR052021">
    <property type="entry name" value="Type-I_RS_S_subunit"/>
</dbReference>
<dbReference type="InterPro" id="IPR000055">
    <property type="entry name" value="Restrct_endonuc_typeI_TRD"/>
</dbReference>
<dbReference type="GO" id="GO:0004519">
    <property type="term" value="F:endonuclease activity"/>
    <property type="evidence" value="ECO:0007669"/>
    <property type="project" value="UniProtKB-KW"/>
</dbReference>
<evidence type="ECO:0000256" key="2">
    <source>
        <dbReference type="ARBA" id="ARBA00022747"/>
    </source>
</evidence>
<protein>
    <submittedName>
        <fullName evidence="5">Restriction endonuclease subunit S</fullName>
    </submittedName>
</protein>
<reference evidence="5 6" key="1">
    <citation type="submission" date="2017-09" db="EMBL/GenBank/DDBJ databases">
        <title>Genomics of the genus Arcobacter.</title>
        <authorList>
            <person name="Perez-Cataluna A."/>
            <person name="Figueras M.J."/>
            <person name="Salas-Masso N."/>
        </authorList>
    </citation>
    <scope>NUCLEOTIDE SEQUENCE [LARGE SCALE GENOMIC DNA]</scope>
    <source>
        <strain evidence="5 6">F156-34</strain>
    </source>
</reference>
<dbReference type="InterPro" id="IPR044946">
    <property type="entry name" value="Restrct_endonuc_typeI_TRD_sf"/>
</dbReference>
<evidence type="ECO:0000313" key="5">
    <source>
        <dbReference type="EMBL" id="RXK14579.1"/>
    </source>
</evidence>
<comment type="similarity">
    <text evidence="1">Belongs to the type-I restriction system S methylase family.</text>
</comment>
<evidence type="ECO:0000256" key="3">
    <source>
        <dbReference type="ARBA" id="ARBA00023125"/>
    </source>
</evidence>
<name>A0A4Q1B7K1_9BACT</name>
<evidence type="ECO:0000259" key="4">
    <source>
        <dbReference type="Pfam" id="PF01420"/>
    </source>
</evidence>
<dbReference type="Pfam" id="PF01420">
    <property type="entry name" value="Methylase_S"/>
    <property type="match status" value="2"/>
</dbReference>
<keyword evidence="3" id="KW-0238">DNA-binding</keyword>
<dbReference type="CDD" id="cd17288">
    <property type="entry name" value="RMtype1_S_LlaAI06ORF1089P_TRD1-CR1_like"/>
    <property type="match status" value="1"/>
</dbReference>
<dbReference type="RefSeq" id="WP_129060718.1">
    <property type="nucleotide sequence ID" value="NZ_NXIE01000001.1"/>
</dbReference>
<keyword evidence="6" id="KW-1185">Reference proteome</keyword>
<dbReference type="Gene3D" id="3.90.220.20">
    <property type="entry name" value="DNA methylase specificity domains"/>
    <property type="match status" value="2"/>
</dbReference>
<keyword evidence="5" id="KW-0255">Endonuclease</keyword>
<keyword evidence="5" id="KW-0378">Hydrolase</keyword>
<sequence length="377" mass="44466">MSNKENIPKLRFKEFSGEWEEKATGQVLKIGSGKDYKHLENGNIPVYGTGGLMTYVNDYLYDGVSVCIGRKGTIDKPMLLSGKFWTVDTLFYTHSFKESIPEFIFSIFQKINWKLYNEASGVPSLSKATIEKVKVNVPKKQEQEKIASFLSSIDKKINQLSKKDELLQNYKKAMMQKIFSQKLRFKKEDGSDYPKWEKYELKEFLIERVEYPEELLPIYSLTIEKGIIPKSERYERAFLVKSDYEYKTMKENDFAYNPMNLRFGALARHKEKLDVMVSKYYNIFYCNEKLNSYFAVLYFTNYNSIQFYNKMATGSLEEKKRVHFREFLKFKFSFPTIEEQTKIANFLSSLDTKISQNKKALEETQRFKKALLQKMFV</sequence>
<dbReference type="GO" id="GO:0009307">
    <property type="term" value="P:DNA restriction-modification system"/>
    <property type="evidence" value="ECO:0007669"/>
    <property type="project" value="UniProtKB-KW"/>
</dbReference>
<feature type="domain" description="Type I restriction modification DNA specificity" evidence="4">
    <location>
        <begin position="276"/>
        <end position="360"/>
    </location>
</feature>
<dbReference type="PANTHER" id="PTHR30408:SF12">
    <property type="entry name" value="TYPE I RESTRICTION ENZYME MJAVIII SPECIFICITY SUBUNIT"/>
    <property type="match status" value="1"/>
</dbReference>
<evidence type="ECO:0000256" key="1">
    <source>
        <dbReference type="ARBA" id="ARBA00010923"/>
    </source>
</evidence>
<keyword evidence="5" id="KW-0540">Nuclease</keyword>
<feature type="domain" description="Type I restriction modification DNA specificity" evidence="4">
    <location>
        <begin position="18"/>
        <end position="166"/>
    </location>
</feature>
<dbReference type="AlphaFoldDB" id="A0A4Q1B7K1"/>
<comment type="caution">
    <text evidence="5">The sequence shown here is derived from an EMBL/GenBank/DDBJ whole genome shotgun (WGS) entry which is preliminary data.</text>
</comment>
<organism evidence="5 6">
    <name type="scientific">Halarcobacter mediterraneus</name>
    <dbReference type="NCBI Taxonomy" id="2023153"/>
    <lineage>
        <taxon>Bacteria</taxon>
        <taxon>Pseudomonadati</taxon>
        <taxon>Campylobacterota</taxon>
        <taxon>Epsilonproteobacteria</taxon>
        <taxon>Campylobacterales</taxon>
        <taxon>Arcobacteraceae</taxon>
        <taxon>Halarcobacter</taxon>
    </lineage>
</organism>
<keyword evidence="2" id="KW-0680">Restriction system</keyword>